<evidence type="ECO:0000313" key="2">
    <source>
        <dbReference type="Proteomes" id="UP000006038"/>
    </source>
</evidence>
<dbReference type="Proteomes" id="UP000006038">
    <property type="component" value="Chromosome 1"/>
</dbReference>
<reference evidence="1" key="1">
    <citation type="journal article" date="2013" name="Nat. Commun.">
        <title>Whole-genome sequencing of Oryza brachyantha reveals mechanisms underlying Oryza genome evolution.</title>
        <authorList>
            <person name="Chen J."/>
            <person name="Huang Q."/>
            <person name="Gao D."/>
            <person name="Wang J."/>
            <person name="Lang Y."/>
            <person name="Liu T."/>
            <person name="Li B."/>
            <person name="Bai Z."/>
            <person name="Luis Goicoechea J."/>
            <person name="Liang C."/>
            <person name="Chen C."/>
            <person name="Zhang W."/>
            <person name="Sun S."/>
            <person name="Liao Y."/>
            <person name="Zhang X."/>
            <person name="Yang L."/>
            <person name="Song C."/>
            <person name="Wang M."/>
            <person name="Shi J."/>
            <person name="Liu G."/>
            <person name="Liu J."/>
            <person name="Zhou H."/>
            <person name="Zhou W."/>
            <person name="Yu Q."/>
            <person name="An N."/>
            <person name="Chen Y."/>
            <person name="Cai Q."/>
            <person name="Wang B."/>
            <person name="Liu B."/>
            <person name="Min J."/>
            <person name="Huang Y."/>
            <person name="Wu H."/>
            <person name="Li Z."/>
            <person name="Zhang Y."/>
            <person name="Yin Y."/>
            <person name="Song W."/>
            <person name="Jiang J."/>
            <person name="Jackson S.A."/>
            <person name="Wing R.A."/>
            <person name="Wang J."/>
            <person name="Chen M."/>
        </authorList>
    </citation>
    <scope>NUCLEOTIDE SEQUENCE [LARGE SCALE GENOMIC DNA]</scope>
    <source>
        <strain evidence="1">cv. IRGC 101232</strain>
    </source>
</reference>
<accession>J3L2N0</accession>
<proteinExistence type="predicted"/>
<name>J3L2N0_ORYBR</name>
<protein>
    <submittedName>
        <fullName evidence="1">Uncharacterized protein</fullName>
    </submittedName>
</protein>
<organism evidence="1">
    <name type="scientific">Oryza brachyantha</name>
    <name type="common">malo sina</name>
    <dbReference type="NCBI Taxonomy" id="4533"/>
    <lineage>
        <taxon>Eukaryota</taxon>
        <taxon>Viridiplantae</taxon>
        <taxon>Streptophyta</taxon>
        <taxon>Embryophyta</taxon>
        <taxon>Tracheophyta</taxon>
        <taxon>Spermatophyta</taxon>
        <taxon>Magnoliopsida</taxon>
        <taxon>Liliopsida</taxon>
        <taxon>Poales</taxon>
        <taxon>Poaceae</taxon>
        <taxon>BOP clade</taxon>
        <taxon>Oryzoideae</taxon>
        <taxon>Oryzeae</taxon>
        <taxon>Oryzinae</taxon>
        <taxon>Oryza</taxon>
    </lineage>
</organism>
<sequence>MALDARLRIPLAGLTPATPFVSGSTPKPGSLSFAIRPASASLSASFNAPSSSSPPPIVVVGSANADIYVEVDRLPLVG</sequence>
<dbReference type="STRING" id="4533.J3L2N0"/>
<dbReference type="HOGENOM" id="CLU_2629141_0_0_1"/>
<dbReference type="EnsemblPlants" id="OB01G34860.1">
    <property type="protein sequence ID" value="OB01G34860.1"/>
    <property type="gene ID" value="OB01G34860"/>
</dbReference>
<reference evidence="1" key="2">
    <citation type="submission" date="2013-04" db="UniProtKB">
        <authorList>
            <consortium name="EnsemblPlants"/>
        </authorList>
    </citation>
    <scope>IDENTIFICATION</scope>
</reference>
<dbReference type="Gramene" id="OB01G34860.1">
    <property type="protein sequence ID" value="OB01G34860.1"/>
    <property type="gene ID" value="OB01G34860"/>
</dbReference>
<evidence type="ECO:0000313" key="1">
    <source>
        <dbReference type="EnsemblPlants" id="OB01G34860.1"/>
    </source>
</evidence>
<keyword evidence="2" id="KW-1185">Reference proteome</keyword>
<dbReference type="AlphaFoldDB" id="J3L2N0"/>